<feature type="transmembrane region" description="Helical" evidence="1">
    <location>
        <begin position="71"/>
        <end position="87"/>
    </location>
</feature>
<protein>
    <submittedName>
        <fullName evidence="3">CAAX amino terminal protease family protein</fullName>
    </submittedName>
</protein>
<sequence>MSILAAIRPKEPLRHLRWFDMLIVTAILFGQFAYRSTQLYIASLMPQVETAAVAEEARDTAVTGVAYSENMSLQLTLLAIALIYLVIRRFDFKQLPIRFNLGVLFWTPVIFILMGLTADAVTSLSGGYNYFTTEIFQYIKPLSIFDKFAALAPMAILYGLLNGFYEEFCFLGLLTCVEDKYKWQALAYSTLVRISFHTYQGMLWATVIGVVFGLMYYFFYKYKVKNLLPFFLIHALADIFGSGFIYLICA</sequence>
<evidence type="ECO:0000313" key="4">
    <source>
        <dbReference type="Proteomes" id="UP000004621"/>
    </source>
</evidence>
<dbReference type="Pfam" id="PF02517">
    <property type="entry name" value="Rce1-like"/>
    <property type="match status" value="1"/>
</dbReference>
<feature type="transmembrane region" description="Helical" evidence="1">
    <location>
        <begin position="99"/>
        <end position="118"/>
    </location>
</feature>
<keyword evidence="3" id="KW-0645">Protease</keyword>
<keyword evidence="3" id="KW-0378">Hydrolase</keyword>
<evidence type="ECO:0000256" key="1">
    <source>
        <dbReference type="SAM" id="Phobius"/>
    </source>
</evidence>
<feature type="transmembrane region" description="Helical" evidence="1">
    <location>
        <begin position="201"/>
        <end position="220"/>
    </location>
</feature>
<keyword evidence="1" id="KW-0472">Membrane</keyword>
<dbReference type="AlphaFoldDB" id="A0A9W5IS79"/>
<dbReference type="EMBL" id="ACEO02000002">
    <property type="protein sequence ID" value="EFC52785.1"/>
    <property type="molecule type" value="Genomic_DNA"/>
</dbReference>
<dbReference type="InterPro" id="IPR003675">
    <property type="entry name" value="Rce1/LyrA-like_dom"/>
</dbReference>
<evidence type="ECO:0000313" key="3">
    <source>
        <dbReference type="EMBL" id="EFC52785.1"/>
    </source>
</evidence>
<reference evidence="3 4" key="1">
    <citation type="submission" date="2010-01" db="EMBL/GenBank/DDBJ databases">
        <authorList>
            <person name="Weinstock G."/>
            <person name="Sodergren E."/>
            <person name="Clifton S."/>
            <person name="Fulton L."/>
            <person name="Fulton B."/>
            <person name="Courtney L."/>
            <person name="Fronick C."/>
            <person name="Harrison M."/>
            <person name="Strong C."/>
            <person name="Farmer C."/>
            <person name="Delahaunty K."/>
            <person name="Markovic C."/>
            <person name="Hall O."/>
            <person name="Minx P."/>
            <person name="Tomlinson C."/>
            <person name="Mitreva M."/>
            <person name="Nelson J."/>
            <person name="Hou S."/>
            <person name="Wollam A."/>
            <person name="Pepin K.H."/>
            <person name="Johnson M."/>
            <person name="Bhonagiri V."/>
            <person name="Nash W.E."/>
            <person name="Warren W."/>
            <person name="Chinwalla A."/>
            <person name="Mardis E.R."/>
            <person name="Wilson R.K."/>
        </authorList>
    </citation>
    <scope>NUCLEOTIDE SEQUENCE [LARGE SCALE GENOMIC DNA]</scope>
    <source>
        <strain evidence="3 4">NJ9703</strain>
    </source>
</reference>
<organism evidence="3 4">
    <name type="scientific">Neisseria subflava NJ9703</name>
    <dbReference type="NCBI Taxonomy" id="546268"/>
    <lineage>
        <taxon>Bacteria</taxon>
        <taxon>Pseudomonadati</taxon>
        <taxon>Pseudomonadota</taxon>
        <taxon>Betaproteobacteria</taxon>
        <taxon>Neisseriales</taxon>
        <taxon>Neisseriaceae</taxon>
        <taxon>Neisseria</taxon>
    </lineage>
</organism>
<name>A0A9W5IS79_NEISU</name>
<accession>A0A9W5IS79</accession>
<feature type="domain" description="CAAX prenyl protease 2/Lysostaphin resistance protein A-like" evidence="2">
    <location>
        <begin position="151"/>
        <end position="239"/>
    </location>
</feature>
<feature type="transmembrane region" description="Helical" evidence="1">
    <location>
        <begin position="227"/>
        <end position="248"/>
    </location>
</feature>
<dbReference type="GO" id="GO:0006508">
    <property type="term" value="P:proteolysis"/>
    <property type="evidence" value="ECO:0007669"/>
    <property type="project" value="UniProtKB-KW"/>
</dbReference>
<keyword evidence="1" id="KW-1133">Transmembrane helix</keyword>
<keyword evidence="1" id="KW-0812">Transmembrane</keyword>
<evidence type="ECO:0000259" key="2">
    <source>
        <dbReference type="Pfam" id="PF02517"/>
    </source>
</evidence>
<dbReference type="GO" id="GO:0004175">
    <property type="term" value="F:endopeptidase activity"/>
    <property type="evidence" value="ECO:0007669"/>
    <property type="project" value="UniProtKB-ARBA"/>
</dbReference>
<dbReference type="Proteomes" id="UP000004621">
    <property type="component" value="Unassembled WGS sequence"/>
</dbReference>
<dbReference type="RefSeq" id="WP_004519330.1">
    <property type="nucleotide sequence ID" value="NZ_ACEO02000002.1"/>
</dbReference>
<gene>
    <name evidence="3" type="ORF">NEISUBOT_03621</name>
</gene>
<dbReference type="GO" id="GO:0080120">
    <property type="term" value="P:CAAX-box protein maturation"/>
    <property type="evidence" value="ECO:0007669"/>
    <property type="project" value="UniProtKB-ARBA"/>
</dbReference>
<proteinExistence type="predicted"/>
<feature type="transmembrane region" description="Helical" evidence="1">
    <location>
        <begin position="16"/>
        <end position="34"/>
    </location>
</feature>
<comment type="caution">
    <text evidence="3">The sequence shown here is derived from an EMBL/GenBank/DDBJ whole genome shotgun (WGS) entry which is preliminary data.</text>
</comment>